<dbReference type="EMBL" id="FNET01000012">
    <property type="protein sequence ID" value="SDL68808.1"/>
    <property type="molecule type" value="Genomic_DNA"/>
</dbReference>
<feature type="domain" description="GmrSD restriction endonucleases C-terminal" evidence="2">
    <location>
        <begin position="108"/>
        <end position="203"/>
    </location>
</feature>
<keyword evidence="1" id="KW-0732">Signal</keyword>
<sequence>MSKVNRTIGVLVAAAALTFGFVSPALATPQNIPTATVAKSELAGLTVRADGSMTGYSRDKFPHWITKEGTCNTREFVLKRDGTNVVTDSSCAAKSGRWFSPYDGATWTAASDVDIDHIVPLAAAWRSGASSWTTTRRQEFANDTDYPQLIAVTDNVNQSKGDQTPATWKPPVTSYWCTYAKMWVHVKAKYRLSVNSAEKTELTSMLGRC</sequence>
<evidence type="ECO:0000259" key="2">
    <source>
        <dbReference type="Pfam" id="PF07510"/>
    </source>
</evidence>
<dbReference type="PANTHER" id="PTHR24094:SF15">
    <property type="entry name" value="AMP-DEPENDENT SYNTHETASE_LIGASE DOMAIN-CONTAINING PROTEIN-RELATED"/>
    <property type="match status" value="1"/>
</dbReference>
<proteinExistence type="predicted"/>
<dbReference type="Proteomes" id="UP000199682">
    <property type="component" value="Unassembled WGS sequence"/>
</dbReference>
<dbReference type="RefSeq" id="WP_090009363.1">
    <property type="nucleotide sequence ID" value="NZ_FNET01000012.1"/>
</dbReference>
<dbReference type="AlphaFoldDB" id="A0A1G9M3M9"/>
<protein>
    <recommendedName>
        <fullName evidence="2">GmrSD restriction endonucleases C-terminal domain-containing protein</fullName>
    </recommendedName>
</protein>
<dbReference type="PANTHER" id="PTHR24094">
    <property type="entry name" value="SECRETED PROTEIN"/>
    <property type="match status" value="1"/>
</dbReference>
<dbReference type="InterPro" id="IPR011089">
    <property type="entry name" value="GmrSD_C"/>
</dbReference>
<name>A0A1G9M3M9_9PSEU</name>
<gene>
    <name evidence="3" type="ORF">SAMN04488074_112271</name>
</gene>
<dbReference type="Pfam" id="PF07510">
    <property type="entry name" value="GmrSD_C"/>
    <property type="match status" value="1"/>
</dbReference>
<feature type="signal peptide" evidence="1">
    <location>
        <begin position="1"/>
        <end position="27"/>
    </location>
</feature>
<evidence type="ECO:0000256" key="1">
    <source>
        <dbReference type="SAM" id="SignalP"/>
    </source>
</evidence>
<feature type="chain" id="PRO_5011632645" description="GmrSD restriction endonucleases C-terminal domain-containing protein" evidence="1">
    <location>
        <begin position="28"/>
        <end position="209"/>
    </location>
</feature>
<accession>A0A1G9M3M9</accession>
<evidence type="ECO:0000313" key="3">
    <source>
        <dbReference type="EMBL" id="SDL68808.1"/>
    </source>
</evidence>
<evidence type="ECO:0000313" key="4">
    <source>
        <dbReference type="Proteomes" id="UP000199682"/>
    </source>
</evidence>
<organism evidence="3 4">
    <name type="scientific">Lentzea albidocapillata subsp. violacea</name>
    <dbReference type="NCBI Taxonomy" id="128104"/>
    <lineage>
        <taxon>Bacteria</taxon>
        <taxon>Bacillati</taxon>
        <taxon>Actinomycetota</taxon>
        <taxon>Actinomycetes</taxon>
        <taxon>Pseudonocardiales</taxon>
        <taxon>Pseudonocardiaceae</taxon>
        <taxon>Lentzea</taxon>
    </lineage>
</organism>
<reference evidence="4" key="1">
    <citation type="submission" date="2016-10" db="EMBL/GenBank/DDBJ databases">
        <authorList>
            <person name="Varghese N."/>
            <person name="Submissions S."/>
        </authorList>
    </citation>
    <scope>NUCLEOTIDE SEQUENCE [LARGE SCALE GENOMIC DNA]</scope>
    <source>
        <strain evidence="4">DSM 44796</strain>
    </source>
</reference>